<accession>A0A5B6W5Y1</accession>
<dbReference type="AlphaFoldDB" id="A0A5B6W5Y1"/>
<dbReference type="EMBL" id="SMMG02000004">
    <property type="protein sequence ID" value="KAA3477289.1"/>
    <property type="molecule type" value="Genomic_DNA"/>
</dbReference>
<sequence>MEESSKFLFGWSRKSKVITPSMFSATLSTRKEVESGRDNKAKLLRKDGVEECKKEYKLVVREYKPLIPYLTKLKKDRMNEQYGKFLELLKKFHIKLPFVEALLQMPKYTKFLKELLTNKRKLDELSTVELNDECSSILQNKYPRGIIGDVVVKVNKFVLPFEFVILDMDEDIEVPMIIG</sequence>
<dbReference type="PANTHER" id="PTHR33067:SF35">
    <property type="entry name" value="ASPARTIC PEPTIDASE DDI1-TYPE DOMAIN-CONTAINING PROTEIN"/>
    <property type="match status" value="1"/>
</dbReference>
<proteinExistence type="predicted"/>
<dbReference type="Proteomes" id="UP000325315">
    <property type="component" value="Unassembled WGS sequence"/>
</dbReference>
<evidence type="ECO:0000313" key="1">
    <source>
        <dbReference type="EMBL" id="KAA3477289.1"/>
    </source>
</evidence>
<reference evidence="2" key="1">
    <citation type="journal article" date="2019" name="Plant Biotechnol. J.">
        <title>Genome sequencing of the Australian wild diploid species Gossypium australe highlights disease resistance and delayed gland morphogenesis.</title>
        <authorList>
            <person name="Cai Y."/>
            <person name="Cai X."/>
            <person name="Wang Q."/>
            <person name="Wang P."/>
            <person name="Zhang Y."/>
            <person name="Cai C."/>
            <person name="Xu Y."/>
            <person name="Wang K."/>
            <person name="Zhou Z."/>
            <person name="Wang C."/>
            <person name="Geng S."/>
            <person name="Li B."/>
            <person name="Dong Q."/>
            <person name="Hou Y."/>
            <person name="Wang H."/>
            <person name="Ai P."/>
            <person name="Liu Z."/>
            <person name="Yi F."/>
            <person name="Sun M."/>
            <person name="An G."/>
            <person name="Cheng J."/>
            <person name="Zhang Y."/>
            <person name="Shi Q."/>
            <person name="Xie Y."/>
            <person name="Shi X."/>
            <person name="Chang Y."/>
            <person name="Huang F."/>
            <person name="Chen Y."/>
            <person name="Hong S."/>
            <person name="Mi L."/>
            <person name="Sun Q."/>
            <person name="Zhang L."/>
            <person name="Zhou B."/>
            <person name="Peng R."/>
            <person name="Zhang X."/>
            <person name="Liu F."/>
        </authorList>
    </citation>
    <scope>NUCLEOTIDE SEQUENCE [LARGE SCALE GENOMIC DNA]</scope>
    <source>
        <strain evidence="2">cv. PA1801</strain>
    </source>
</reference>
<protein>
    <submittedName>
        <fullName evidence="1">Aspartic peptidase</fullName>
    </submittedName>
</protein>
<dbReference type="PANTHER" id="PTHR33067">
    <property type="entry name" value="RNA-DIRECTED DNA POLYMERASE-RELATED"/>
    <property type="match status" value="1"/>
</dbReference>
<dbReference type="OrthoDB" id="778454at2759"/>
<name>A0A5B6W5Y1_9ROSI</name>
<organism evidence="1 2">
    <name type="scientific">Gossypium australe</name>
    <dbReference type="NCBI Taxonomy" id="47621"/>
    <lineage>
        <taxon>Eukaryota</taxon>
        <taxon>Viridiplantae</taxon>
        <taxon>Streptophyta</taxon>
        <taxon>Embryophyta</taxon>
        <taxon>Tracheophyta</taxon>
        <taxon>Spermatophyta</taxon>
        <taxon>Magnoliopsida</taxon>
        <taxon>eudicotyledons</taxon>
        <taxon>Gunneridae</taxon>
        <taxon>Pentapetalae</taxon>
        <taxon>rosids</taxon>
        <taxon>malvids</taxon>
        <taxon>Malvales</taxon>
        <taxon>Malvaceae</taxon>
        <taxon>Malvoideae</taxon>
        <taxon>Gossypium</taxon>
    </lineage>
</organism>
<evidence type="ECO:0000313" key="2">
    <source>
        <dbReference type="Proteomes" id="UP000325315"/>
    </source>
</evidence>
<comment type="caution">
    <text evidence="1">The sequence shown here is derived from an EMBL/GenBank/DDBJ whole genome shotgun (WGS) entry which is preliminary data.</text>
</comment>
<gene>
    <name evidence="1" type="ORF">EPI10_011187</name>
</gene>
<keyword evidence="2" id="KW-1185">Reference proteome</keyword>